<protein>
    <submittedName>
        <fullName evidence="1">Uncharacterized protein</fullName>
    </submittedName>
</protein>
<name>A0ABQ9GTP8_9NEOP</name>
<evidence type="ECO:0000313" key="1">
    <source>
        <dbReference type="EMBL" id="KAJ8875397.1"/>
    </source>
</evidence>
<organism evidence="1 2">
    <name type="scientific">Dryococelus australis</name>
    <dbReference type="NCBI Taxonomy" id="614101"/>
    <lineage>
        <taxon>Eukaryota</taxon>
        <taxon>Metazoa</taxon>
        <taxon>Ecdysozoa</taxon>
        <taxon>Arthropoda</taxon>
        <taxon>Hexapoda</taxon>
        <taxon>Insecta</taxon>
        <taxon>Pterygota</taxon>
        <taxon>Neoptera</taxon>
        <taxon>Polyneoptera</taxon>
        <taxon>Phasmatodea</taxon>
        <taxon>Verophasmatodea</taxon>
        <taxon>Anareolatae</taxon>
        <taxon>Phasmatidae</taxon>
        <taxon>Eurycanthinae</taxon>
        <taxon>Dryococelus</taxon>
    </lineage>
</organism>
<reference evidence="1 2" key="1">
    <citation type="submission" date="2023-02" db="EMBL/GenBank/DDBJ databases">
        <title>LHISI_Scaffold_Assembly.</title>
        <authorList>
            <person name="Stuart O.P."/>
            <person name="Cleave R."/>
            <person name="Magrath M.J.L."/>
            <person name="Mikheyev A.S."/>
        </authorList>
    </citation>
    <scope>NUCLEOTIDE SEQUENCE [LARGE SCALE GENOMIC DNA]</scope>
    <source>
        <strain evidence="1">Daus_M_001</strain>
        <tissue evidence="1">Leg muscle</tissue>
    </source>
</reference>
<sequence length="61" mass="7254">MVSLPRLWETCYILLWGEMPHLLFNSWPEERCHIRNAARIQDEARCTSARITDMVGFIRGY</sequence>
<proteinExistence type="predicted"/>
<dbReference type="EMBL" id="JARBHB010000009">
    <property type="protein sequence ID" value="KAJ8875397.1"/>
    <property type="molecule type" value="Genomic_DNA"/>
</dbReference>
<comment type="caution">
    <text evidence="1">The sequence shown here is derived from an EMBL/GenBank/DDBJ whole genome shotgun (WGS) entry which is preliminary data.</text>
</comment>
<gene>
    <name evidence="1" type="ORF">PR048_023292</name>
</gene>
<accession>A0ABQ9GTP8</accession>
<keyword evidence="2" id="KW-1185">Reference proteome</keyword>
<evidence type="ECO:0000313" key="2">
    <source>
        <dbReference type="Proteomes" id="UP001159363"/>
    </source>
</evidence>
<dbReference type="Proteomes" id="UP001159363">
    <property type="component" value="Chromosome 8"/>
</dbReference>